<proteinExistence type="predicted"/>
<keyword evidence="2" id="KW-1185">Reference proteome</keyword>
<name>A0ACC3AYM2_9EURO</name>
<evidence type="ECO:0000313" key="1">
    <source>
        <dbReference type="EMBL" id="KAK1142913.1"/>
    </source>
</evidence>
<reference evidence="1 2" key="1">
    <citation type="journal article" date="2023" name="ACS Omega">
        <title>Identification of the Neoaspergillic Acid Biosynthesis Gene Cluster by Establishing an In Vitro CRISPR-Ribonucleoprotein Genetic System in Aspergillus melleus.</title>
        <authorList>
            <person name="Yuan B."/>
            <person name="Grau M.F."/>
            <person name="Murata R.M."/>
            <person name="Torok T."/>
            <person name="Venkateswaran K."/>
            <person name="Stajich J.E."/>
            <person name="Wang C.C.C."/>
        </authorList>
    </citation>
    <scope>NUCLEOTIDE SEQUENCE [LARGE SCALE GENOMIC DNA]</scope>
    <source>
        <strain evidence="1 2">IMV 1140</strain>
    </source>
</reference>
<accession>A0ACC3AYM2</accession>
<dbReference type="EMBL" id="JAOPJF010000045">
    <property type="protein sequence ID" value="KAK1142913.1"/>
    <property type="molecule type" value="Genomic_DNA"/>
</dbReference>
<gene>
    <name evidence="1" type="ORF">N8T08_007154</name>
</gene>
<evidence type="ECO:0000313" key="2">
    <source>
        <dbReference type="Proteomes" id="UP001177260"/>
    </source>
</evidence>
<comment type="caution">
    <text evidence="1">The sequence shown here is derived from an EMBL/GenBank/DDBJ whole genome shotgun (WGS) entry which is preliminary data.</text>
</comment>
<organism evidence="1 2">
    <name type="scientific">Aspergillus melleus</name>
    <dbReference type="NCBI Taxonomy" id="138277"/>
    <lineage>
        <taxon>Eukaryota</taxon>
        <taxon>Fungi</taxon>
        <taxon>Dikarya</taxon>
        <taxon>Ascomycota</taxon>
        <taxon>Pezizomycotina</taxon>
        <taxon>Eurotiomycetes</taxon>
        <taxon>Eurotiomycetidae</taxon>
        <taxon>Eurotiales</taxon>
        <taxon>Aspergillaceae</taxon>
        <taxon>Aspergillus</taxon>
        <taxon>Aspergillus subgen. Circumdati</taxon>
    </lineage>
</organism>
<protein>
    <submittedName>
        <fullName evidence="1">Uncharacterized protein</fullName>
    </submittedName>
</protein>
<dbReference type="Proteomes" id="UP001177260">
    <property type="component" value="Unassembled WGS sequence"/>
</dbReference>
<sequence length="550" mass="59839">MSGLRKLDEKDSVCSIEKQREFYLHGPRLWVAGAGLCICLFLPTLEISIVSTSLITLGNELHGFDQTAWIPNAYILTYSGFLMIWSRCGDIFGVKASLLSSLALFIAFSGGCGAAKTLDDLIICRAFQGVGAAGVFALSTFGFLRLMHPSKYGIIATMAGIMISLGLVLGPICGGAIDTAGSWRWIFLLNVPAGGIAWLCTLLAIPYHYPNPPPLKGDKQWAGSWIERLLQNQRIFIKQVDFLGAFFILAASMLLVAALQEGTVDFTWGSGVIVSFFILSGVLWIAFLTWIWFLSHRSWSVQPILPWRLTKNRVFMGCVLGWLLSGPPLVVCVIDLPQRYQTVNKSSPLGAGVKLLAYALSNPIGGSTSSFLMTKFKVPFVYTLFVGFVLQSVGFFLMSEIPTTVSLWLGQFGYSVIFGLGLGVTTSVLYMLVPESVDESDQLIAMGTATQGRQVGGALGVAIATTILNTHLTKSLASFLPAQQVKTIKDTAQAIDSLPESKQIDVRSTFAEAYNMQMKMVGGFALAQILVVALIWKKPQIRIVKPRKAS</sequence>